<evidence type="ECO:0000313" key="4">
    <source>
        <dbReference type="Proteomes" id="UP001147733"/>
    </source>
</evidence>
<reference evidence="3" key="1">
    <citation type="submission" date="2022-11" db="EMBL/GenBank/DDBJ databases">
        <authorList>
            <person name="Petersen C."/>
        </authorList>
    </citation>
    <scope>NUCLEOTIDE SEQUENCE</scope>
    <source>
        <strain evidence="3">IBT 23319</strain>
    </source>
</reference>
<dbReference type="RefSeq" id="XP_056496291.1">
    <property type="nucleotide sequence ID" value="XM_056649160.1"/>
</dbReference>
<feature type="chain" id="PRO_5040942640" evidence="2">
    <location>
        <begin position="23"/>
        <end position="189"/>
    </location>
</feature>
<protein>
    <submittedName>
        <fullName evidence="3">Uncharacterized protein</fullName>
    </submittedName>
</protein>
<name>A0A9W9NKE2_PENCI</name>
<proteinExistence type="predicted"/>
<dbReference type="OrthoDB" id="4870483at2759"/>
<evidence type="ECO:0000256" key="1">
    <source>
        <dbReference type="SAM" id="MobiDB-lite"/>
    </source>
</evidence>
<keyword evidence="2" id="KW-0732">Signal</keyword>
<sequence length="189" mass="19312">MPTIQSLAIFAGMAGLSIIASADIITGGLHGNACPSDWTNIQYKDIQRCCYGSLNLDGNDPYCCVHDFTSGFDTSGAISDVKSDCFPFCTQTKRGLPTITKDSSNACKTKVAFTTDGYSSLVSAASASVTGTATKNSDSDATTTSRGDRTTGTATTKSSETSTNIAGPIATAEGLALGGAAIVAAFFVL</sequence>
<feature type="region of interest" description="Disordered" evidence="1">
    <location>
        <begin position="132"/>
        <end position="162"/>
    </location>
</feature>
<feature type="signal peptide" evidence="2">
    <location>
        <begin position="1"/>
        <end position="22"/>
    </location>
</feature>
<dbReference type="GeneID" id="81388327"/>
<evidence type="ECO:0000313" key="3">
    <source>
        <dbReference type="EMBL" id="KAJ5221368.1"/>
    </source>
</evidence>
<dbReference type="EMBL" id="JAPQKT010000009">
    <property type="protein sequence ID" value="KAJ5221368.1"/>
    <property type="molecule type" value="Genomic_DNA"/>
</dbReference>
<comment type="caution">
    <text evidence="3">The sequence shown here is derived from an EMBL/GenBank/DDBJ whole genome shotgun (WGS) entry which is preliminary data.</text>
</comment>
<dbReference type="Proteomes" id="UP001147733">
    <property type="component" value="Unassembled WGS sequence"/>
</dbReference>
<gene>
    <name evidence="3" type="ORF">N7469_010255</name>
</gene>
<evidence type="ECO:0000256" key="2">
    <source>
        <dbReference type="SAM" id="SignalP"/>
    </source>
</evidence>
<dbReference type="AlphaFoldDB" id="A0A9W9NKE2"/>
<keyword evidence="4" id="KW-1185">Reference proteome</keyword>
<reference evidence="3" key="2">
    <citation type="journal article" date="2023" name="IMA Fungus">
        <title>Comparative genomic study of the Penicillium genus elucidates a diverse pangenome and 15 lateral gene transfer events.</title>
        <authorList>
            <person name="Petersen C."/>
            <person name="Sorensen T."/>
            <person name="Nielsen M.R."/>
            <person name="Sondergaard T.E."/>
            <person name="Sorensen J.L."/>
            <person name="Fitzpatrick D.A."/>
            <person name="Frisvad J.C."/>
            <person name="Nielsen K.L."/>
        </authorList>
    </citation>
    <scope>NUCLEOTIDE SEQUENCE</scope>
    <source>
        <strain evidence="3">IBT 23319</strain>
    </source>
</reference>
<accession>A0A9W9NKE2</accession>
<organism evidence="3 4">
    <name type="scientific">Penicillium citrinum</name>
    <dbReference type="NCBI Taxonomy" id="5077"/>
    <lineage>
        <taxon>Eukaryota</taxon>
        <taxon>Fungi</taxon>
        <taxon>Dikarya</taxon>
        <taxon>Ascomycota</taxon>
        <taxon>Pezizomycotina</taxon>
        <taxon>Eurotiomycetes</taxon>
        <taxon>Eurotiomycetidae</taxon>
        <taxon>Eurotiales</taxon>
        <taxon>Aspergillaceae</taxon>
        <taxon>Penicillium</taxon>
    </lineage>
</organism>